<dbReference type="PANTHER" id="PTHR30213">
    <property type="entry name" value="INNER MEMBRANE PROTEIN YHJD"/>
    <property type="match status" value="1"/>
</dbReference>
<feature type="transmembrane region" description="Helical" evidence="7">
    <location>
        <begin position="248"/>
        <end position="266"/>
    </location>
</feature>
<dbReference type="NCBIfam" id="TIGR00765">
    <property type="entry name" value="yihY_not_rbn"/>
    <property type="match status" value="1"/>
</dbReference>
<keyword evidence="2" id="KW-1003">Cell membrane</keyword>
<feature type="region of interest" description="Disordered" evidence="6">
    <location>
        <begin position="1"/>
        <end position="34"/>
    </location>
</feature>
<dbReference type="GO" id="GO:0005886">
    <property type="term" value="C:plasma membrane"/>
    <property type="evidence" value="ECO:0007669"/>
    <property type="project" value="UniProtKB-SubCell"/>
</dbReference>
<reference evidence="8 9" key="1">
    <citation type="submission" date="2020-08" db="EMBL/GenBank/DDBJ databases">
        <title>Genomic Encyclopedia of Type Strains, Phase IV (KMG-IV): sequencing the most valuable type-strain genomes for metagenomic binning, comparative biology and taxonomic classification.</title>
        <authorList>
            <person name="Goeker M."/>
        </authorList>
    </citation>
    <scope>NUCLEOTIDE SEQUENCE [LARGE SCALE GENOMIC DNA]</scope>
    <source>
        <strain evidence="8 9">DSM 25966</strain>
    </source>
</reference>
<dbReference type="Proteomes" id="UP000553963">
    <property type="component" value="Unassembled WGS sequence"/>
</dbReference>
<evidence type="ECO:0000256" key="3">
    <source>
        <dbReference type="ARBA" id="ARBA00022692"/>
    </source>
</evidence>
<protein>
    <submittedName>
        <fullName evidence="8">Membrane protein</fullName>
    </submittedName>
</protein>
<name>A0A840AWR0_9HYPH</name>
<accession>A0A840AWR0</accession>
<evidence type="ECO:0000256" key="5">
    <source>
        <dbReference type="ARBA" id="ARBA00023136"/>
    </source>
</evidence>
<evidence type="ECO:0000313" key="8">
    <source>
        <dbReference type="EMBL" id="MBB3933578.1"/>
    </source>
</evidence>
<comment type="subcellular location">
    <subcellularLocation>
        <location evidence="1">Cell membrane</location>
        <topology evidence="1">Multi-pass membrane protein</topology>
    </subcellularLocation>
</comment>
<dbReference type="AlphaFoldDB" id="A0A840AWR0"/>
<evidence type="ECO:0000313" key="9">
    <source>
        <dbReference type="Proteomes" id="UP000553963"/>
    </source>
</evidence>
<keyword evidence="5 7" id="KW-0472">Membrane</keyword>
<comment type="caution">
    <text evidence="8">The sequence shown here is derived from an EMBL/GenBank/DDBJ whole genome shotgun (WGS) entry which is preliminary data.</text>
</comment>
<dbReference type="PIRSF" id="PIRSF035875">
    <property type="entry name" value="RNase_BN"/>
    <property type="match status" value="1"/>
</dbReference>
<keyword evidence="9" id="KW-1185">Reference proteome</keyword>
<dbReference type="Pfam" id="PF03631">
    <property type="entry name" value="Virul_fac_BrkB"/>
    <property type="match status" value="1"/>
</dbReference>
<dbReference type="PANTHER" id="PTHR30213:SF0">
    <property type="entry name" value="UPF0761 MEMBRANE PROTEIN YIHY"/>
    <property type="match status" value="1"/>
</dbReference>
<keyword evidence="3 7" id="KW-0812">Transmembrane</keyword>
<feature type="transmembrane region" description="Helical" evidence="7">
    <location>
        <begin position="160"/>
        <end position="188"/>
    </location>
</feature>
<feature type="transmembrane region" description="Helical" evidence="7">
    <location>
        <begin position="126"/>
        <end position="148"/>
    </location>
</feature>
<proteinExistence type="predicted"/>
<dbReference type="InterPro" id="IPR017039">
    <property type="entry name" value="Virul_fac_BrkB"/>
</dbReference>
<sequence>MNDASLSASAPDITGDAAAPMRAEPKTSSSRPPHMTAWKLVSTVVKRFIAHDDALIAAGVAFYGFLAVFPALAIFISVYGMLFDVSDVPRRAGQIASVLPEEARPIVLDMLTSLANKGPAKLNTGLLVGLAIALWSSRAGIAALMSGVNFAYEVKDDRNIFVSIGISIALTLGAVVFAVLALTAIAALPVALSLLDVRHAGATAVLLVRWPILALIAFASISTIYFFVPHRKPGGPWRRARRMLPGAIAATLIWLPGCSLFSFYVTRFAVYDVTYGSLGGAVVFLLWLWFTALVVLVGAEINAAWSGLRTPRHHWHSP</sequence>
<organism evidence="8 9">
    <name type="scientific">Kaistia hirudinis</name>
    <dbReference type="NCBI Taxonomy" id="1293440"/>
    <lineage>
        <taxon>Bacteria</taxon>
        <taxon>Pseudomonadati</taxon>
        <taxon>Pseudomonadota</taxon>
        <taxon>Alphaproteobacteria</taxon>
        <taxon>Hyphomicrobiales</taxon>
        <taxon>Kaistiaceae</taxon>
        <taxon>Kaistia</taxon>
    </lineage>
</organism>
<evidence type="ECO:0000256" key="1">
    <source>
        <dbReference type="ARBA" id="ARBA00004651"/>
    </source>
</evidence>
<evidence type="ECO:0000256" key="6">
    <source>
        <dbReference type="SAM" id="MobiDB-lite"/>
    </source>
</evidence>
<keyword evidence="4 7" id="KW-1133">Transmembrane helix</keyword>
<evidence type="ECO:0000256" key="2">
    <source>
        <dbReference type="ARBA" id="ARBA00022475"/>
    </source>
</evidence>
<dbReference type="RefSeq" id="WP_183401216.1">
    <property type="nucleotide sequence ID" value="NZ_JACIDS010000006.1"/>
</dbReference>
<feature type="transmembrane region" description="Helical" evidence="7">
    <location>
        <begin position="55"/>
        <end position="82"/>
    </location>
</feature>
<evidence type="ECO:0000256" key="7">
    <source>
        <dbReference type="SAM" id="Phobius"/>
    </source>
</evidence>
<dbReference type="EMBL" id="JACIDS010000006">
    <property type="protein sequence ID" value="MBB3933578.1"/>
    <property type="molecule type" value="Genomic_DNA"/>
</dbReference>
<feature type="transmembrane region" description="Helical" evidence="7">
    <location>
        <begin position="208"/>
        <end position="228"/>
    </location>
</feature>
<gene>
    <name evidence="8" type="ORF">GGR25_004651</name>
</gene>
<feature type="transmembrane region" description="Helical" evidence="7">
    <location>
        <begin position="278"/>
        <end position="299"/>
    </location>
</feature>
<evidence type="ECO:0000256" key="4">
    <source>
        <dbReference type="ARBA" id="ARBA00022989"/>
    </source>
</evidence>